<dbReference type="GO" id="GO:0006646">
    <property type="term" value="P:phosphatidylethanolamine biosynthetic process"/>
    <property type="evidence" value="ECO:0007669"/>
    <property type="project" value="UniProtKB-UniRule"/>
</dbReference>
<evidence type="ECO:0000313" key="15">
    <source>
        <dbReference type="EMBL" id="VFT95359.1"/>
    </source>
</evidence>
<keyword evidence="12" id="KW-0496">Mitochondrion</keyword>
<feature type="topological domain" description="Mitochondrial intermembrane" evidence="12">
    <location>
        <begin position="100"/>
        <end position="477"/>
    </location>
</feature>
<evidence type="ECO:0000256" key="4">
    <source>
        <dbReference type="ARBA" id="ARBA00022793"/>
    </source>
</evidence>
<dbReference type="PANTHER" id="PTHR10067">
    <property type="entry name" value="PHOSPHATIDYLSERINE DECARBOXYLASE"/>
    <property type="match status" value="1"/>
</dbReference>
<dbReference type="EMBL" id="VJMH01006400">
    <property type="protein sequence ID" value="KAF0689980.1"/>
    <property type="molecule type" value="Genomic_DNA"/>
</dbReference>
<keyword evidence="12" id="KW-0999">Mitochondrion inner membrane</keyword>
<keyword evidence="4 12" id="KW-0210">Decarboxylase</keyword>
<comment type="PTM">
    <text evidence="12">Is synthesized initially as an inactive proenzyme. Formation of the active enzyme involves a self-maturation process in which the active site pyruvoyl group is generated from an internal serine residue via an autocatalytic post-translational modification. Two non-identical subunits are generated from the proenzyme in this reaction, and the pyruvate is formed at the N-terminus of the alpha chain, which is derived from the carboxyl end of the proenzyme. The autoendoproteolytic cleavage occurs by a canonical serine protease mechanism, in which the side chain hydroxyl group of the serine supplies its oxygen atom to form the C-terminus of the beta chain, while the remainder of the serine residue undergoes an oxidative deamination to produce ammonia and the pyruvoyl prosthetic group on the alpha chain. During this reaction, the Ser that is part of the protease active site of the proenzyme becomes the pyruvoyl prosthetic group, which constitutes an essential element of the active site of the mature decarboxylase.</text>
</comment>
<evidence type="ECO:0000256" key="13">
    <source>
        <dbReference type="SAM" id="MobiDB-lite"/>
    </source>
</evidence>
<comment type="pathway">
    <text evidence="1">Lipid metabolism.</text>
</comment>
<dbReference type="GO" id="GO:0005743">
    <property type="term" value="C:mitochondrial inner membrane"/>
    <property type="evidence" value="ECO:0007669"/>
    <property type="project" value="UniProtKB-SubCell"/>
</dbReference>
<dbReference type="UniPathway" id="UPA00558">
    <property type="reaction ID" value="UER00616"/>
</dbReference>
<name>A0A485LAM4_9STRA</name>
<dbReference type="OrthoDB" id="4330at2759"/>
<feature type="compositionally biased region" description="Basic and acidic residues" evidence="13">
    <location>
        <begin position="446"/>
        <end position="458"/>
    </location>
</feature>
<dbReference type="HAMAP" id="MF_03208">
    <property type="entry name" value="PS_decarb_PSD_B_type1_euk"/>
    <property type="match status" value="1"/>
</dbReference>
<feature type="modified residue" description="Pyruvic acid (Ser); by autocatalysis" evidence="12">
    <location>
        <position position="384"/>
    </location>
</feature>
<evidence type="ECO:0000313" key="14">
    <source>
        <dbReference type="EMBL" id="KAF0689980.1"/>
    </source>
</evidence>
<accession>A0A485LAM4</accession>
<feature type="active site" description="Schiff-base intermediate with substrate; via pyruvic acid; for decarboxylase activity" evidence="12">
    <location>
        <position position="384"/>
    </location>
</feature>
<feature type="chain" id="PRO_5034665290" description="Phosphatidylserine decarboxylase alpha chain" evidence="12">
    <location>
        <begin position="384"/>
        <end position="477"/>
    </location>
</feature>
<evidence type="ECO:0000256" key="3">
    <source>
        <dbReference type="ARBA" id="ARBA00022692"/>
    </source>
</evidence>
<sequence>MALFRPNVEGAVKLLWYLQLPSQTSSIIPYRMVSTHMRRRLRWRPPLLQSQTHTTAFTPLGYLYNGAIETVANVTLGRRRRRLISKMVASSMQKKDSKHPAKVFTRLPGEKTEAEARLRSRTTMIPLNVLPYRFISRLWGAANDINLPHCLREPVYHAWTLAFGCQLDEMKHPLRDYKNLGEFFSRQLKDGVRPVDDDITCICSPVDGRLSTVGTVDYTDAIPVLEQIKGVRYRMDEFLGDVPEFFKSPPRPGTKLFHCVIYLAPGDYHRIHSPVDWTLRERRHFPGNLFPVNRLAVHTVPSLFTWNERVALLGGWEHGFFALTAVGATNVGSILLDVEPELTTNKFSDHHKVRPKWGACYANVYPQPHAIARGAQVGQFKLGSTVVLVFEAPADFEFAVAPGDKVRYGQALGRFRTPPSSSDESGVDASRPSTDKDVVDVSQFSLDDKATAAKDGSDARLASTTTDSAADKRSAPR</sequence>
<dbReference type="NCBIfam" id="TIGR00163">
    <property type="entry name" value="PS_decarb"/>
    <property type="match status" value="1"/>
</dbReference>
<dbReference type="Pfam" id="PF02666">
    <property type="entry name" value="PS_Dcarbxylase"/>
    <property type="match status" value="1"/>
</dbReference>
<keyword evidence="3 12" id="KW-0812">Transmembrane</keyword>
<feature type="active site" description="Charge relay system; for autoendoproteolytic cleavage activity" evidence="12">
    <location>
        <position position="272"/>
    </location>
</feature>
<dbReference type="AlphaFoldDB" id="A0A485LAM4"/>
<protein>
    <recommendedName>
        <fullName evidence="12">Phosphatidylserine decarboxylase proenzyme, mitochondrial</fullName>
        <ecNumber evidence="12">4.1.1.65</ecNumber>
    </recommendedName>
    <component>
        <recommendedName>
            <fullName evidence="12">Phosphatidylserine decarboxylase beta chain</fullName>
        </recommendedName>
    </component>
    <component>
        <recommendedName>
            <fullName evidence="12">Phosphatidylserine decarboxylase alpha chain</fullName>
        </recommendedName>
    </component>
</protein>
<comment type="pathway">
    <text evidence="12">Phospholipid metabolism; phosphatidylethanolamine biosynthesis; phosphatidylethanolamine from CDP-diacylglycerol: step 2/2.</text>
</comment>
<dbReference type="InterPro" id="IPR033177">
    <property type="entry name" value="PSD-B"/>
</dbReference>
<evidence type="ECO:0000256" key="2">
    <source>
        <dbReference type="ARBA" id="ARBA00022516"/>
    </source>
</evidence>
<dbReference type="GO" id="GO:0004609">
    <property type="term" value="F:phosphatidylserine decarboxylase activity"/>
    <property type="evidence" value="ECO:0007669"/>
    <property type="project" value="UniProtKB-UniRule"/>
</dbReference>
<comment type="function">
    <text evidence="12">Catalyzes the formation of phosphatidylethanolamine (PtdEtn) from phosphatidylserine (PtdSer). Plays a central role in phospholipid metabolism and in the interorganelle trafficking of phosphatidylserine.</text>
</comment>
<evidence type="ECO:0000256" key="10">
    <source>
        <dbReference type="ARBA" id="ARBA00023264"/>
    </source>
</evidence>
<evidence type="ECO:0000256" key="8">
    <source>
        <dbReference type="ARBA" id="ARBA00023209"/>
    </source>
</evidence>
<organism evidence="15 16">
    <name type="scientific">Aphanomyces stellatus</name>
    <dbReference type="NCBI Taxonomy" id="120398"/>
    <lineage>
        <taxon>Eukaryota</taxon>
        <taxon>Sar</taxon>
        <taxon>Stramenopiles</taxon>
        <taxon>Oomycota</taxon>
        <taxon>Saprolegniomycetes</taxon>
        <taxon>Saprolegniales</taxon>
        <taxon>Verrucalvaceae</taxon>
        <taxon>Aphanomyces</taxon>
    </lineage>
</organism>
<feature type="topological domain" description="Mitochondrial matrix" evidence="12">
    <location>
        <begin position="1"/>
        <end position="80"/>
    </location>
</feature>
<evidence type="ECO:0000256" key="12">
    <source>
        <dbReference type="HAMAP-Rule" id="MF_03208"/>
    </source>
</evidence>
<keyword evidence="5 12" id="KW-1133">Transmembrane helix</keyword>
<keyword evidence="6 12" id="KW-0443">Lipid metabolism</keyword>
<comment type="similarity">
    <text evidence="12">Belongs to the phosphatidylserine decarboxylase family. PSD-B subfamily. Eukaryotic type I sub-subfamily.</text>
</comment>
<dbReference type="PANTHER" id="PTHR10067:SF6">
    <property type="entry name" value="PHOSPHATIDYLSERINE DECARBOXYLASE PROENZYME, MITOCHONDRIAL"/>
    <property type="match status" value="1"/>
</dbReference>
<keyword evidence="16" id="KW-1185">Reference proteome</keyword>
<evidence type="ECO:0000256" key="9">
    <source>
        <dbReference type="ARBA" id="ARBA00023239"/>
    </source>
</evidence>
<comment type="subcellular location">
    <molecule>Phosphatidylserine decarboxylase beta chain</molecule>
    <subcellularLocation>
        <location evidence="12">Mitochondrion inner membrane</location>
        <topology evidence="12">Single-pass membrane protein</topology>
        <orientation evidence="12">Intermembrane side</orientation>
    </subcellularLocation>
</comment>
<comment type="subcellular location">
    <molecule>Phosphatidylserine decarboxylase alpha chain</molecule>
    <subcellularLocation>
        <location evidence="12">Mitochondrion inner membrane</location>
        <topology evidence="12">Peripheral membrane protein</topology>
        <orientation evidence="12">Intermembrane side</orientation>
    </subcellularLocation>
    <text evidence="12">Anchored to the mitochondrial inner membrane through its interaction with the integral membrane beta chain.</text>
</comment>
<evidence type="ECO:0000256" key="11">
    <source>
        <dbReference type="ARBA" id="ARBA00023317"/>
    </source>
</evidence>
<feature type="active site" description="Charge relay system; for autoendoproteolytic cleavage activity" evidence="12">
    <location>
        <position position="384"/>
    </location>
</feature>
<evidence type="ECO:0000256" key="6">
    <source>
        <dbReference type="ARBA" id="ARBA00023098"/>
    </source>
</evidence>
<feature type="region of interest" description="Disordered" evidence="13">
    <location>
        <begin position="413"/>
        <end position="477"/>
    </location>
</feature>
<keyword evidence="9 12" id="KW-0456">Lyase</keyword>
<dbReference type="EMBL" id="CAADRA010006421">
    <property type="protein sequence ID" value="VFT95359.1"/>
    <property type="molecule type" value="Genomic_DNA"/>
</dbReference>
<feature type="site" description="Cleavage (non-hydrolytic); by autocatalysis" evidence="12">
    <location>
        <begin position="383"/>
        <end position="384"/>
    </location>
</feature>
<keyword evidence="8 12" id="KW-0594">Phospholipid biosynthesis</keyword>
<gene>
    <name evidence="15" type="primary">Aste57867_18624</name>
    <name evidence="14" type="ORF">As57867_018562</name>
    <name evidence="15" type="ORF">ASTE57867_18624</name>
</gene>
<reference evidence="14" key="2">
    <citation type="submission" date="2019-06" db="EMBL/GenBank/DDBJ databases">
        <title>Genomics analysis of Aphanomyces spp. identifies a new class of oomycete effector associated with host adaptation.</title>
        <authorList>
            <person name="Gaulin E."/>
        </authorList>
    </citation>
    <scope>NUCLEOTIDE SEQUENCE</scope>
    <source>
        <strain evidence="14">CBS 578.67</strain>
    </source>
</reference>
<evidence type="ECO:0000256" key="7">
    <source>
        <dbReference type="ARBA" id="ARBA00023136"/>
    </source>
</evidence>
<evidence type="ECO:0000256" key="1">
    <source>
        <dbReference type="ARBA" id="ARBA00005189"/>
    </source>
</evidence>
<evidence type="ECO:0000256" key="5">
    <source>
        <dbReference type="ARBA" id="ARBA00022989"/>
    </source>
</evidence>
<keyword evidence="10 12" id="KW-1208">Phospholipid metabolism</keyword>
<dbReference type="Proteomes" id="UP000332933">
    <property type="component" value="Unassembled WGS sequence"/>
</dbReference>
<dbReference type="GO" id="GO:0016540">
    <property type="term" value="P:protein autoprocessing"/>
    <property type="evidence" value="ECO:0007669"/>
    <property type="project" value="UniProtKB-UniRule"/>
</dbReference>
<reference evidence="15 16" key="1">
    <citation type="submission" date="2019-03" db="EMBL/GenBank/DDBJ databases">
        <authorList>
            <person name="Gaulin E."/>
            <person name="Dumas B."/>
        </authorList>
    </citation>
    <scope>NUCLEOTIDE SEQUENCE [LARGE SCALE GENOMIC DNA]</scope>
    <source>
        <strain evidence="15">CBS 568.67</strain>
    </source>
</reference>
<comment type="subunit">
    <text evidence="12">Heterodimer of a large membrane-associated beta subunit and a small pyruvoyl-containing alpha subunit.</text>
</comment>
<feature type="chain" id="PRO_5034665291" description="Phosphatidylserine decarboxylase beta chain" evidence="12">
    <location>
        <begin position="1"/>
        <end position="383"/>
    </location>
</feature>
<comment type="cofactor">
    <cofactor evidence="12">
        <name>pyruvate</name>
        <dbReference type="ChEBI" id="CHEBI:15361"/>
    </cofactor>
    <text evidence="12">Binds 1 pyruvoyl group covalently per subunit.</text>
</comment>
<keyword evidence="12" id="KW-0865">Zymogen</keyword>
<evidence type="ECO:0000313" key="16">
    <source>
        <dbReference type="Proteomes" id="UP000332933"/>
    </source>
</evidence>
<keyword evidence="7 12" id="KW-0472">Membrane</keyword>
<dbReference type="InterPro" id="IPR003817">
    <property type="entry name" value="PS_Dcarbxylase"/>
</dbReference>
<proteinExistence type="inferred from homology"/>
<dbReference type="InterPro" id="IPR033661">
    <property type="entry name" value="PSD_type1_euk"/>
</dbReference>
<dbReference type="EC" id="4.1.1.65" evidence="12"/>
<feature type="active site" description="Charge relay system; for autoendoproteolytic cleavage activity" evidence="12">
    <location>
        <position position="207"/>
    </location>
</feature>
<comment type="catalytic activity">
    <reaction evidence="12">
        <text>a 1,2-diacyl-sn-glycero-3-phospho-L-serine + H(+) = a 1,2-diacyl-sn-glycero-3-phosphoethanolamine + CO2</text>
        <dbReference type="Rhea" id="RHEA:20828"/>
        <dbReference type="ChEBI" id="CHEBI:15378"/>
        <dbReference type="ChEBI" id="CHEBI:16526"/>
        <dbReference type="ChEBI" id="CHEBI:57262"/>
        <dbReference type="ChEBI" id="CHEBI:64612"/>
        <dbReference type="EC" id="4.1.1.65"/>
    </reaction>
</comment>
<keyword evidence="2 12" id="KW-0444">Lipid biosynthesis</keyword>
<keyword evidence="11 12" id="KW-0670">Pyruvate</keyword>